<dbReference type="Pfam" id="PF15059">
    <property type="entry name" value="Speriolin_C"/>
    <property type="match status" value="1"/>
</dbReference>
<dbReference type="PANTHER" id="PTHR22192">
    <property type="entry name" value="SPERIOLIN"/>
    <property type="match status" value="1"/>
</dbReference>
<evidence type="ECO:0000313" key="4">
    <source>
        <dbReference type="Proteomes" id="UP001178508"/>
    </source>
</evidence>
<keyword evidence="4" id="KW-1185">Reference proteome</keyword>
<keyword evidence="1" id="KW-0175">Coiled coil</keyword>
<gene>
    <name evidence="3" type="ORF">XNOV1_A019106</name>
</gene>
<evidence type="ECO:0000313" key="3">
    <source>
        <dbReference type="EMBL" id="CAJ1062094.1"/>
    </source>
</evidence>
<reference evidence="3" key="1">
    <citation type="submission" date="2023-08" db="EMBL/GenBank/DDBJ databases">
        <authorList>
            <person name="Alioto T."/>
            <person name="Alioto T."/>
            <person name="Gomez Garrido J."/>
        </authorList>
    </citation>
    <scope>NUCLEOTIDE SEQUENCE</scope>
</reference>
<dbReference type="Proteomes" id="UP001178508">
    <property type="component" value="Chromosome 8"/>
</dbReference>
<accession>A0AAV1FN97</accession>
<feature type="coiled-coil region" evidence="1">
    <location>
        <begin position="7"/>
        <end position="34"/>
    </location>
</feature>
<dbReference type="InterPro" id="IPR026715">
    <property type="entry name" value="SPATC1"/>
</dbReference>
<sequence>MDLECTAAALLSKNKELEQENVQLRTMLGSNKEKTDPKAGIQSFRHDTAEELPDGAPSCSLWQSTLDERNFQKNLQPSKAKHEHRISSPVDFKSFLQNSMYTDASEKAEFQSCQADVSLNDKDEDRLLGEIAFQLDRRILKYVFQGHRRVYGFTLLNIADKIREVSTHPLTGKVDVGYQLHLSQRHAELMERLSQLGYKTALHPVFNEFIVNTYGLLTERPSAHSSWNNFDSLFKAIKTKAPSKLQKDLLLVLTCLCDMAQRDGKPLLCG</sequence>
<evidence type="ECO:0000256" key="1">
    <source>
        <dbReference type="SAM" id="Coils"/>
    </source>
</evidence>
<name>A0AAV1FN97_XYRNO</name>
<evidence type="ECO:0000259" key="2">
    <source>
        <dbReference type="Pfam" id="PF15059"/>
    </source>
</evidence>
<dbReference type="InterPro" id="IPR029384">
    <property type="entry name" value="Speriolin_C"/>
</dbReference>
<dbReference type="AlphaFoldDB" id="A0AAV1FN97"/>
<dbReference type="PANTHER" id="PTHR22192:SF17">
    <property type="entry name" value="SPERIOLIN-LIKE PROTEIN"/>
    <property type="match status" value="1"/>
</dbReference>
<dbReference type="GO" id="GO:0005813">
    <property type="term" value="C:centrosome"/>
    <property type="evidence" value="ECO:0007669"/>
    <property type="project" value="TreeGrafter"/>
</dbReference>
<dbReference type="EMBL" id="OY660871">
    <property type="protein sequence ID" value="CAJ1062094.1"/>
    <property type="molecule type" value="Genomic_DNA"/>
</dbReference>
<feature type="domain" description="Speriolin C-terminal" evidence="2">
    <location>
        <begin position="127"/>
        <end position="268"/>
    </location>
</feature>
<protein>
    <submittedName>
        <fullName evidence="3">Speriolin-like protein isoform X2</fullName>
    </submittedName>
</protein>
<organism evidence="3 4">
    <name type="scientific">Xyrichtys novacula</name>
    <name type="common">Pearly razorfish</name>
    <name type="synonym">Hemipteronotus novacula</name>
    <dbReference type="NCBI Taxonomy" id="13765"/>
    <lineage>
        <taxon>Eukaryota</taxon>
        <taxon>Metazoa</taxon>
        <taxon>Chordata</taxon>
        <taxon>Craniata</taxon>
        <taxon>Vertebrata</taxon>
        <taxon>Euteleostomi</taxon>
        <taxon>Actinopterygii</taxon>
        <taxon>Neopterygii</taxon>
        <taxon>Teleostei</taxon>
        <taxon>Neoteleostei</taxon>
        <taxon>Acanthomorphata</taxon>
        <taxon>Eupercaria</taxon>
        <taxon>Labriformes</taxon>
        <taxon>Labridae</taxon>
        <taxon>Xyrichtys</taxon>
    </lineage>
</organism>
<proteinExistence type="predicted"/>